<dbReference type="GO" id="GO:0008270">
    <property type="term" value="F:zinc ion binding"/>
    <property type="evidence" value="ECO:0007669"/>
    <property type="project" value="UniProtKB-KW"/>
</dbReference>
<dbReference type="InterPro" id="IPR000315">
    <property type="entry name" value="Znf_B-box"/>
</dbReference>
<dbReference type="InterPro" id="IPR058030">
    <property type="entry name" value="TRIM8/14/16/25/29/45/65_CC"/>
</dbReference>
<dbReference type="GO" id="GO:0005737">
    <property type="term" value="C:cytoplasm"/>
    <property type="evidence" value="ECO:0007669"/>
    <property type="project" value="UniProtKB-SubCell"/>
</dbReference>
<dbReference type="GO" id="GO:0005634">
    <property type="term" value="C:nucleus"/>
    <property type="evidence" value="ECO:0007669"/>
    <property type="project" value="UniProtKB-SubCell"/>
</dbReference>
<evidence type="ECO:0000256" key="6">
    <source>
        <dbReference type="ARBA" id="ARBA00022833"/>
    </source>
</evidence>
<dbReference type="SMART" id="SM00589">
    <property type="entry name" value="PRY"/>
    <property type="match status" value="1"/>
</dbReference>
<accession>A0A6J0SWM5</accession>
<dbReference type="Gene3D" id="4.10.830.40">
    <property type="match status" value="1"/>
</dbReference>
<dbReference type="SMART" id="SM00449">
    <property type="entry name" value="SPRY"/>
    <property type="match status" value="1"/>
</dbReference>
<dbReference type="Pfam" id="PF13765">
    <property type="entry name" value="PRY"/>
    <property type="match status" value="1"/>
</dbReference>
<dbReference type="Gene3D" id="3.30.40.10">
    <property type="entry name" value="Zinc/RING finger domain, C3HC4 (zinc finger)"/>
    <property type="match status" value="1"/>
</dbReference>
<dbReference type="Pfam" id="PF13445">
    <property type="entry name" value="zf-RING_UBOX"/>
    <property type="match status" value="1"/>
</dbReference>
<comment type="similarity">
    <text evidence="1">Belongs to the ohanin/vespryn family.</text>
</comment>
<feature type="domain" description="B30.2/SPRY" evidence="12">
    <location>
        <begin position="509"/>
        <end position="700"/>
    </location>
</feature>
<dbReference type="PROSITE" id="PS50188">
    <property type="entry name" value="B302_SPRY"/>
    <property type="match status" value="1"/>
</dbReference>
<dbReference type="PROSITE" id="PS00518">
    <property type="entry name" value="ZF_RING_1"/>
    <property type="match status" value="1"/>
</dbReference>
<evidence type="ECO:0000256" key="4">
    <source>
        <dbReference type="ARBA" id="ARBA00022723"/>
    </source>
</evidence>
<reference evidence="14" key="2">
    <citation type="submission" date="2025-08" db="UniProtKB">
        <authorList>
            <consortium name="RefSeq"/>
        </authorList>
    </citation>
    <scope>IDENTIFICATION</scope>
</reference>
<dbReference type="CTD" id="7706"/>
<evidence type="ECO:0000313" key="14">
    <source>
        <dbReference type="RefSeq" id="XP_020639453.2"/>
    </source>
</evidence>
<gene>
    <name evidence="14" type="primary">TRIM25</name>
</gene>
<dbReference type="SMART" id="SM00184">
    <property type="entry name" value="RING"/>
    <property type="match status" value="1"/>
</dbReference>
<dbReference type="SUPFAM" id="SSF57845">
    <property type="entry name" value="B-box zinc-binding domain"/>
    <property type="match status" value="1"/>
</dbReference>
<dbReference type="InterPro" id="IPR003879">
    <property type="entry name" value="Butyrophylin_SPRY"/>
</dbReference>
<keyword evidence="3" id="KW-0528">Neurotoxin</keyword>
<dbReference type="InterPro" id="IPR006574">
    <property type="entry name" value="PRY"/>
</dbReference>
<evidence type="ECO:0000256" key="1">
    <source>
        <dbReference type="ARBA" id="ARBA00009651"/>
    </source>
</evidence>
<dbReference type="InterPro" id="IPR013320">
    <property type="entry name" value="ConA-like_dom_sf"/>
</dbReference>
<dbReference type="RefSeq" id="XP_020639453.2">
    <property type="nucleotide sequence ID" value="XM_020783794.2"/>
</dbReference>
<keyword evidence="13" id="KW-1185">Reference proteome</keyword>
<dbReference type="SUPFAM" id="SSF49899">
    <property type="entry name" value="Concanavalin A-like lectins/glucanases"/>
    <property type="match status" value="1"/>
</dbReference>
<dbReference type="InterPro" id="IPR051051">
    <property type="entry name" value="E3_ubiq-ligase_TRIM/RNF"/>
</dbReference>
<evidence type="ECO:0000256" key="8">
    <source>
        <dbReference type="ARBA" id="ARBA00034460"/>
    </source>
</evidence>
<evidence type="ECO:0000259" key="11">
    <source>
        <dbReference type="PROSITE" id="PS50089"/>
    </source>
</evidence>
<dbReference type="InterPro" id="IPR013083">
    <property type="entry name" value="Znf_RING/FYVE/PHD"/>
</dbReference>
<proteinExistence type="inferred from homology"/>
<dbReference type="OrthoDB" id="6270329at2759"/>
<dbReference type="Pfam" id="PF25600">
    <property type="entry name" value="TRIM_CC"/>
    <property type="match status" value="1"/>
</dbReference>
<dbReference type="CDD" id="cd19769">
    <property type="entry name" value="Bbox2_TRIM16-like"/>
    <property type="match status" value="1"/>
</dbReference>
<evidence type="ECO:0000259" key="12">
    <source>
        <dbReference type="PROSITE" id="PS50188"/>
    </source>
</evidence>
<keyword evidence="5 9" id="KW-0863">Zinc-finger</keyword>
<evidence type="ECO:0000256" key="2">
    <source>
        <dbReference type="ARBA" id="ARBA00022588"/>
    </source>
</evidence>
<evidence type="ECO:0000256" key="5">
    <source>
        <dbReference type="ARBA" id="ARBA00022771"/>
    </source>
</evidence>
<evidence type="ECO:0000256" key="3">
    <source>
        <dbReference type="ARBA" id="ARBA00022699"/>
    </source>
</evidence>
<keyword evidence="3" id="KW-0800">Toxin</keyword>
<feature type="compositionally biased region" description="Pro residues" evidence="10">
    <location>
        <begin position="1"/>
        <end position="13"/>
    </location>
</feature>
<feature type="region of interest" description="Disordered" evidence="10">
    <location>
        <begin position="425"/>
        <end position="513"/>
    </location>
</feature>
<dbReference type="GeneID" id="110074006"/>
<feature type="compositionally biased region" description="Polar residues" evidence="10">
    <location>
        <begin position="425"/>
        <end position="443"/>
    </location>
</feature>
<feature type="domain" description="RING-type" evidence="11">
    <location>
        <begin position="85"/>
        <end position="126"/>
    </location>
</feature>
<dbReference type="PROSITE" id="PS50089">
    <property type="entry name" value="ZF_RING_2"/>
    <property type="match status" value="1"/>
</dbReference>
<dbReference type="InterPro" id="IPR017907">
    <property type="entry name" value="Znf_RING_CS"/>
</dbReference>
<dbReference type="Gene3D" id="2.60.120.920">
    <property type="match status" value="1"/>
</dbReference>
<dbReference type="Pfam" id="PF00622">
    <property type="entry name" value="SPRY"/>
    <property type="match status" value="1"/>
</dbReference>
<dbReference type="InterPro" id="IPR043136">
    <property type="entry name" value="B30.2/SPRY_sf"/>
</dbReference>
<dbReference type="InParanoid" id="A0A6J0SWM5"/>
<dbReference type="PRINTS" id="PR01407">
    <property type="entry name" value="BUTYPHLNCDUF"/>
</dbReference>
<dbReference type="GO" id="GO:0016874">
    <property type="term" value="F:ligase activity"/>
    <property type="evidence" value="ECO:0007669"/>
    <property type="project" value="UniProtKB-KW"/>
</dbReference>
<evidence type="ECO:0000313" key="13">
    <source>
        <dbReference type="Proteomes" id="UP001652642"/>
    </source>
</evidence>
<dbReference type="SMART" id="SM00336">
    <property type="entry name" value="BBOX"/>
    <property type="match status" value="2"/>
</dbReference>
<organism evidence="13 14">
    <name type="scientific">Pogona vitticeps</name>
    <name type="common">central bearded dragon</name>
    <dbReference type="NCBI Taxonomy" id="103695"/>
    <lineage>
        <taxon>Eukaryota</taxon>
        <taxon>Metazoa</taxon>
        <taxon>Chordata</taxon>
        <taxon>Craniata</taxon>
        <taxon>Vertebrata</taxon>
        <taxon>Euteleostomi</taxon>
        <taxon>Lepidosauria</taxon>
        <taxon>Squamata</taxon>
        <taxon>Bifurcata</taxon>
        <taxon>Unidentata</taxon>
        <taxon>Episquamata</taxon>
        <taxon>Toxicofera</taxon>
        <taxon>Iguania</taxon>
        <taxon>Acrodonta</taxon>
        <taxon>Agamidae</taxon>
        <taxon>Amphibolurinae</taxon>
        <taxon>Pogona</taxon>
    </lineage>
</organism>
<dbReference type="InterPro" id="IPR001870">
    <property type="entry name" value="B30.2/SPRY"/>
</dbReference>
<dbReference type="CDD" id="cd16597">
    <property type="entry name" value="RING-HC_TRIM25_C-IV"/>
    <property type="match status" value="1"/>
</dbReference>
<keyword evidence="14" id="KW-0436">Ligase</keyword>
<dbReference type="AlphaFoldDB" id="A0A6J0SWM5"/>
<reference evidence="13" key="1">
    <citation type="submission" date="2025-05" db="UniProtKB">
        <authorList>
            <consortium name="RefSeq"/>
        </authorList>
    </citation>
    <scope>NUCLEOTIDE SEQUENCE [LARGE SCALE GENOMIC DNA]</scope>
</reference>
<keyword evidence="2" id="KW-0399">Innate immunity</keyword>
<keyword evidence="6" id="KW-0862">Zinc</keyword>
<feature type="region of interest" description="Disordered" evidence="10">
    <location>
        <begin position="1"/>
        <end position="20"/>
    </location>
</feature>
<dbReference type="Proteomes" id="UP001652642">
    <property type="component" value="Chromosome 2"/>
</dbReference>
<dbReference type="SUPFAM" id="SSF57850">
    <property type="entry name" value="RING/U-box"/>
    <property type="match status" value="1"/>
</dbReference>
<keyword evidence="7" id="KW-0391">Immunity</keyword>
<dbReference type="PANTHER" id="PTHR25465">
    <property type="entry name" value="B-BOX DOMAIN CONTAINING"/>
    <property type="match status" value="1"/>
</dbReference>
<comment type="function">
    <text evidence="8">Neurotoxin that produces dose-dependent hypolocomotion and hyperalgesia in mice. May directly act on the central nervous system, as it is 6500-fold more potent when administered intracerebroventricularly than intraperitoneal.</text>
</comment>
<evidence type="ECO:0000256" key="7">
    <source>
        <dbReference type="ARBA" id="ARBA00022859"/>
    </source>
</evidence>
<dbReference type="PANTHER" id="PTHR25465:SF77">
    <property type="entry name" value="E3 UBIQUITIN_ISG15 LIGASE TRIM25"/>
    <property type="match status" value="1"/>
</dbReference>
<dbReference type="InterPro" id="IPR003877">
    <property type="entry name" value="SPRY_dom"/>
</dbReference>
<sequence>MGHFSPPPLPRLPPSDSLFPRDFEETPQVVRRRGSVSLSIPGLLKGRPWPGLQARLPNLAEMAGLVKASSSSTLSLGELEEELTCSICLCIFESPVTTPCGHNFCLPCLEMTWGDRPRAFSCPQCRSSFESRPELKKNTVLCRVVEQFRTSQKVPAKELQEEEEKEKPLDLSVACDSCLVAEAAKTCLTCMASFCGTHLLPHLESPAFRGHQLVRLVKDLQQRKCPTHHKLLEFYCQEHAACVCCLCLALHKACATVPLQEAKEEKELELKKRLAELYSLNKKSSQALDQVRVQQKQVKDTISSKLDLLKSEFLEIRALIQEGEEEAVKNLVSEEKRVHDKYEFVYKVLGKKKAEIQEEKAGIEMALTEDDDIVFLKKAAKLRPVLFKDVFIPKIELDQNLIHTVYQNACGFRENVKQFLTQPKEQKNEGNAQWKTKAQTQHPQPGRKNAASDASKGNDSPSKPLQEKAREDAAAASETKQRRRPAKRTQSPNPRGRSVSANRPGGHPGTLDAFLNKSRDELLEFATAFTLDFNTAHRKVILSERNTKMAVSDTLQRYVNHPLRFTHCSQVVSFQCFKRGIHYWEVEMEHNNFCGIGICYGSMPREGPESRLGRNSTSWCIEWFNARISAWHNDVEKRLPNTEVKKIGVLLNYEAGFVIFFGVAEKITVLYKYEAQFTEALYAAFWIFSSGTTMSVCPLK</sequence>
<evidence type="ECO:0000256" key="9">
    <source>
        <dbReference type="PROSITE-ProRule" id="PRU00175"/>
    </source>
</evidence>
<dbReference type="InterPro" id="IPR027370">
    <property type="entry name" value="Znf-RING_euk"/>
</dbReference>
<dbReference type="KEGG" id="pvt:110074006"/>
<keyword evidence="4" id="KW-0479">Metal-binding</keyword>
<dbReference type="GO" id="GO:0045087">
    <property type="term" value="P:innate immune response"/>
    <property type="evidence" value="ECO:0007669"/>
    <property type="project" value="UniProtKB-KW"/>
</dbReference>
<name>A0A6J0SWM5_9SAUR</name>
<evidence type="ECO:0000256" key="10">
    <source>
        <dbReference type="SAM" id="MobiDB-lite"/>
    </source>
</evidence>
<dbReference type="GO" id="GO:0061630">
    <property type="term" value="F:ubiquitin protein ligase activity"/>
    <property type="evidence" value="ECO:0007669"/>
    <property type="project" value="UniProtKB-EC"/>
</dbReference>
<dbReference type="InterPro" id="IPR001841">
    <property type="entry name" value="Znf_RING"/>
</dbReference>
<dbReference type="Gene3D" id="3.30.160.60">
    <property type="entry name" value="Classic Zinc Finger"/>
    <property type="match status" value="1"/>
</dbReference>
<protein>
    <submittedName>
        <fullName evidence="14">E3 ubiquitin/ISG15 ligase TRIM25</fullName>
    </submittedName>
</protein>